<dbReference type="EMBL" id="MU865976">
    <property type="protein sequence ID" value="KAK4444474.1"/>
    <property type="molecule type" value="Genomic_DNA"/>
</dbReference>
<reference evidence="2" key="2">
    <citation type="submission" date="2023-05" db="EMBL/GenBank/DDBJ databases">
        <authorList>
            <consortium name="Lawrence Berkeley National Laboratory"/>
            <person name="Steindorff A."/>
            <person name="Hensen N."/>
            <person name="Bonometti L."/>
            <person name="Westerberg I."/>
            <person name="Brannstrom I.O."/>
            <person name="Guillou S."/>
            <person name="Cros-Aarteil S."/>
            <person name="Calhoun S."/>
            <person name="Haridas S."/>
            <person name="Kuo A."/>
            <person name="Mondo S."/>
            <person name="Pangilinan J."/>
            <person name="Riley R."/>
            <person name="Labutti K."/>
            <person name="Andreopoulos B."/>
            <person name="Lipzen A."/>
            <person name="Chen C."/>
            <person name="Yanf M."/>
            <person name="Daum C."/>
            <person name="Ng V."/>
            <person name="Clum A."/>
            <person name="Ohm R."/>
            <person name="Martin F."/>
            <person name="Silar P."/>
            <person name="Natvig D."/>
            <person name="Lalanne C."/>
            <person name="Gautier V."/>
            <person name="Ament-Velasquez S.L."/>
            <person name="Kruys A."/>
            <person name="Hutchinson M.I."/>
            <person name="Powell A.J."/>
            <person name="Barry K."/>
            <person name="Miller A.N."/>
            <person name="Grigoriev I.V."/>
            <person name="Debuchy R."/>
            <person name="Gladieux P."/>
            <person name="Thoren M.H."/>
            <person name="Johannesson H."/>
        </authorList>
    </citation>
    <scope>NUCLEOTIDE SEQUENCE</scope>
    <source>
        <strain evidence="2">PSN243</strain>
    </source>
</reference>
<dbReference type="Proteomes" id="UP001321760">
    <property type="component" value="Unassembled WGS sequence"/>
</dbReference>
<dbReference type="AlphaFoldDB" id="A0AAV9G8K9"/>
<feature type="non-terminal residue" evidence="2">
    <location>
        <position position="136"/>
    </location>
</feature>
<evidence type="ECO:0000256" key="1">
    <source>
        <dbReference type="SAM" id="MobiDB-lite"/>
    </source>
</evidence>
<keyword evidence="3" id="KW-1185">Reference proteome</keyword>
<feature type="region of interest" description="Disordered" evidence="1">
    <location>
        <begin position="117"/>
        <end position="136"/>
    </location>
</feature>
<feature type="non-terminal residue" evidence="2">
    <location>
        <position position="1"/>
    </location>
</feature>
<sequence length="136" mass="14385">WGFYSPGIACPSGWATATTVSYGMTHSGPLDQLLYRAVSLLVEGEKAAVCCPDNFSLERQYGNGLHCTSLDANVVHTGRMISCSKSQAATTYTSTLSNFNTWISAAPVIQIVWQASDTPPPTTSSVEASTVSSIST</sequence>
<reference evidence="2" key="1">
    <citation type="journal article" date="2023" name="Mol. Phylogenet. Evol.">
        <title>Genome-scale phylogeny and comparative genomics of the fungal order Sordariales.</title>
        <authorList>
            <person name="Hensen N."/>
            <person name="Bonometti L."/>
            <person name="Westerberg I."/>
            <person name="Brannstrom I.O."/>
            <person name="Guillou S."/>
            <person name="Cros-Aarteil S."/>
            <person name="Calhoun S."/>
            <person name="Haridas S."/>
            <person name="Kuo A."/>
            <person name="Mondo S."/>
            <person name="Pangilinan J."/>
            <person name="Riley R."/>
            <person name="LaButti K."/>
            <person name="Andreopoulos B."/>
            <person name="Lipzen A."/>
            <person name="Chen C."/>
            <person name="Yan M."/>
            <person name="Daum C."/>
            <person name="Ng V."/>
            <person name="Clum A."/>
            <person name="Steindorff A."/>
            <person name="Ohm R.A."/>
            <person name="Martin F."/>
            <person name="Silar P."/>
            <person name="Natvig D.O."/>
            <person name="Lalanne C."/>
            <person name="Gautier V."/>
            <person name="Ament-Velasquez S.L."/>
            <person name="Kruys A."/>
            <person name="Hutchinson M.I."/>
            <person name="Powell A.J."/>
            <person name="Barry K."/>
            <person name="Miller A.N."/>
            <person name="Grigoriev I.V."/>
            <person name="Debuchy R."/>
            <person name="Gladieux P."/>
            <person name="Hiltunen Thoren M."/>
            <person name="Johannesson H."/>
        </authorList>
    </citation>
    <scope>NUCLEOTIDE SEQUENCE</scope>
    <source>
        <strain evidence="2">PSN243</strain>
    </source>
</reference>
<name>A0AAV9G8K9_9PEZI</name>
<organism evidence="2 3">
    <name type="scientific">Podospora aff. communis PSN243</name>
    <dbReference type="NCBI Taxonomy" id="3040156"/>
    <lineage>
        <taxon>Eukaryota</taxon>
        <taxon>Fungi</taxon>
        <taxon>Dikarya</taxon>
        <taxon>Ascomycota</taxon>
        <taxon>Pezizomycotina</taxon>
        <taxon>Sordariomycetes</taxon>
        <taxon>Sordariomycetidae</taxon>
        <taxon>Sordariales</taxon>
        <taxon>Podosporaceae</taxon>
        <taxon>Podospora</taxon>
    </lineage>
</organism>
<protein>
    <submittedName>
        <fullName evidence="2">Uncharacterized protein</fullName>
    </submittedName>
</protein>
<accession>A0AAV9G8K9</accession>
<comment type="caution">
    <text evidence="2">The sequence shown here is derived from an EMBL/GenBank/DDBJ whole genome shotgun (WGS) entry which is preliminary data.</text>
</comment>
<feature type="compositionally biased region" description="Low complexity" evidence="1">
    <location>
        <begin position="123"/>
        <end position="136"/>
    </location>
</feature>
<proteinExistence type="predicted"/>
<evidence type="ECO:0000313" key="2">
    <source>
        <dbReference type="EMBL" id="KAK4444474.1"/>
    </source>
</evidence>
<evidence type="ECO:0000313" key="3">
    <source>
        <dbReference type="Proteomes" id="UP001321760"/>
    </source>
</evidence>
<gene>
    <name evidence="2" type="ORF">QBC34DRAFT_264023</name>
</gene>